<evidence type="ECO:0000259" key="11">
    <source>
        <dbReference type="PROSITE" id="PS50240"/>
    </source>
</evidence>
<protein>
    <recommendedName>
        <fullName evidence="10">trypsin</fullName>
        <ecNumber evidence="10">3.4.21.4</ecNumber>
    </recommendedName>
</protein>
<dbReference type="InterPro" id="IPR009003">
    <property type="entry name" value="Peptidase_S1_PA"/>
</dbReference>
<dbReference type="SMR" id="A0A0Q9WNI4"/>
<dbReference type="SMART" id="SM00020">
    <property type="entry name" value="Tryp_SPc"/>
    <property type="match status" value="1"/>
</dbReference>
<dbReference type="FunFam" id="2.40.10.10:FF:000068">
    <property type="entry name" value="transmembrane protease serine 2"/>
    <property type="match status" value="1"/>
</dbReference>
<feature type="domain" description="Peptidase S1" evidence="11">
    <location>
        <begin position="28"/>
        <end position="249"/>
    </location>
</feature>
<comment type="subcellular location">
    <subcellularLocation>
        <location evidence="1">Secreted</location>
        <location evidence="1">Extracellular space</location>
    </subcellularLocation>
</comment>
<keyword evidence="13" id="KW-1185">Reference proteome</keyword>
<dbReference type="GO" id="GO:0004252">
    <property type="term" value="F:serine-type endopeptidase activity"/>
    <property type="evidence" value="ECO:0007669"/>
    <property type="project" value="UniProtKB-EC"/>
</dbReference>
<sequence length="250" mass="26829">MLSTPSLVPVLGLLLALSGNGLFFAEAIIGGKVATKGQIPYMVALVVNGNQTCGGALVSSTMVITAGHCVAGRDITALNIVLGANDLTDPERQTFDVNNVIVHPNYNFTSYDIAFLRLHREVEFDEDVQIIKTAPSNENYLENTLAITSGFGGVSIKEERHRILKYAYLKVLASKYCDGYLSFVKDHMICAGDPNGRQGPCKGDAGDPLVVGGVLIGVASQLFDCSAPYRPVAYTSVSKLRTFIDDSLYS</sequence>
<dbReference type="InterPro" id="IPR043504">
    <property type="entry name" value="Peptidase_S1_PA_chymotrypsin"/>
</dbReference>
<dbReference type="GO" id="GO:0006508">
    <property type="term" value="P:proteolysis"/>
    <property type="evidence" value="ECO:0007669"/>
    <property type="project" value="UniProtKB-KW"/>
</dbReference>
<dbReference type="AlphaFoldDB" id="A0A0Q9WNI4"/>
<dbReference type="PROSITE" id="PS00134">
    <property type="entry name" value="TRYPSIN_HIS"/>
    <property type="match status" value="1"/>
</dbReference>
<dbReference type="InterPro" id="IPR001314">
    <property type="entry name" value="Peptidase_S1A"/>
</dbReference>
<evidence type="ECO:0000256" key="3">
    <source>
        <dbReference type="ARBA" id="ARBA00022670"/>
    </source>
</evidence>
<accession>A0A0Q9WNI4</accession>
<keyword evidence="8" id="KW-1015">Disulfide bond</keyword>
<dbReference type="SUPFAM" id="SSF50494">
    <property type="entry name" value="Trypsin-like serine proteases"/>
    <property type="match status" value="1"/>
</dbReference>
<dbReference type="Pfam" id="PF00089">
    <property type="entry name" value="Trypsin"/>
    <property type="match status" value="1"/>
</dbReference>
<dbReference type="Gene3D" id="2.40.10.10">
    <property type="entry name" value="Trypsin-like serine proteases"/>
    <property type="match status" value="1"/>
</dbReference>
<comment type="similarity">
    <text evidence="2">Belongs to the peptidase S1 family.</text>
</comment>
<evidence type="ECO:0000256" key="8">
    <source>
        <dbReference type="ARBA" id="ARBA00023157"/>
    </source>
</evidence>
<evidence type="ECO:0000256" key="5">
    <source>
        <dbReference type="ARBA" id="ARBA00022801"/>
    </source>
</evidence>
<dbReference type="OrthoDB" id="10059102at2759"/>
<evidence type="ECO:0000256" key="7">
    <source>
        <dbReference type="ARBA" id="ARBA00023145"/>
    </source>
</evidence>
<evidence type="ECO:0000313" key="12">
    <source>
        <dbReference type="EMBL" id="KRF97481.1"/>
    </source>
</evidence>
<dbReference type="EC" id="3.4.21.4" evidence="10"/>
<keyword evidence="4" id="KW-0732">Signal</keyword>
<dbReference type="InterPro" id="IPR018114">
    <property type="entry name" value="TRYPSIN_HIS"/>
</dbReference>
<evidence type="ECO:0000313" key="13">
    <source>
        <dbReference type="Proteomes" id="UP000007798"/>
    </source>
</evidence>
<reference evidence="12 13" key="1">
    <citation type="journal article" date="2007" name="Nature">
        <title>Evolution of genes and genomes on the Drosophila phylogeny.</title>
        <authorList>
            <consortium name="Drosophila 12 Genomes Consortium"/>
            <person name="Clark A.G."/>
            <person name="Eisen M.B."/>
            <person name="Smith D.R."/>
            <person name="Bergman C.M."/>
            <person name="Oliver B."/>
            <person name="Markow T.A."/>
            <person name="Kaufman T.C."/>
            <person name="Kellis M."/>
            <person name="Gelbart W."/>
            <person name="Iyer V.N."/>
            <person name="Pollard D.A."/>
            <person name="Sackton T.B."/>
            <person name="Larracuente A.M."/>
            <person name="Singh N.D."/>
            <person name="Abad J.P."/>
            <person name="Abt D.N."/>
            <person name="Adryan B."/>
            <person name="Aguade M."/>
            <person name="Akashi H."/>
            <person name="Anderson W.W."/>
            <person name="Aquadro C.F."/>
            <person name="Ardell D.H."/>
            <person name="Arguello R."/>
            <person name="Artieri C.G."/>
            <person name="Barbash D.A."/>
            <person name="Barker D."/>
            <person name="Barsanti P."/>
            <person name="Batterham P."/>
            <person name="Batzoglou S."/>
            <person name="Begun D."/>
            <person name="Bhutkar A."/>
            <person name="Blanco E."/>
            <person name="Bosak S.A."/>
            <person name="Bradley R.K."/>
            <person name="Brand A.D."/>
            <person name="Brent M.R."/>
            <person name="Brooks A.N."/>
            <person name="Brown R.H."/>
            <person name="Butlin R.K."/>
            <person name="Caggese C."/>
            <person name="Calvi B.R."/>
            <person name="Bernardo de Carvalho A."/>
            <person name="Caspi A."/>
            <person name="Castrezana S."/>
            <person name="Celniker S.E."/>
            <person name="Chang J.L."/>
            <person name="Chapple C."/>
            <person name="Chatterji S."/>
            <person name="Chinwalla A."/>
            <person name="Civetta A."/>
            <person name="Clifton S.W."/>
            <person name="Comeron J.M."/>
            <person name="Costello J.C."/>
            <person name="Coyne J.A."/>
            <person name="Daub J."/>
            <person name="David R.G."/>
            <person name="Delcher A.L."/>
            <person name="Delehaunty K."/>
            <person name="Do C.B."/>
            <person name="Ebling H."/>
            <person name="Edwards K."/>
            <person name="Eickbush T."/>
            <person name="Evans J.D."/>
            <person name="Filipski A."/>
            <person name="Findeiss S."/>
            <person name="Freyhult E."/>
            <person name="Fulton L."/>
            <person name="Fulton R."/>
            <person name="Garcia A.C."/>
            <person name="Gardiner A."/>
            <person name="Garfield D.A."/>
            <person name="Garvin B.E."/>
            <person name="Gibson G."/>
            <person name="Gilbert D."/>
            <person name="Gnerre S."/>
            <person name="Godfrey J."/>
            <person name="Good R."/>
            <person name="Gotea V."/>
            <person name="Gravely B."/>
            <person name="Greenberg A.J."/>
            <person name="Griffiths-Jones S."/>
            <person name="Gross S."/>
            <person name="Guigo R."/>
            <person name="Gustafson E.A."/>
            <person name="Haerty W."/>
            <person name="Hahn M.W."/>
            <person name="Halligan D.L."/>
            <person name="Halpern A.L."/>
            <person name="Halter G.M."/>
            <person name="Han M.V."/>
            <person name="Heger A."/>
            <person name="Hillier L."/>
            <person name="Hinrichs A.S."/>
            <person name="Holmes I."/>
            <person name="Hoskins R.A."/>
            <person name="Hubisz M.J."/>
            <person name="Hultmark D."/>
            <person name="Huntley M.A."/>
            <person name="Jaffe D.B."/>
            <person name="Jagadeeshan S."/>
            <person name="Jeck W.R."/>
            <person name="Johnson J."/>
            <person name="Jones C.D."/>
            <person name="Jordan W.C."/>
            <person name="Karpen G.H."/>
            <person name="Kataoka E."/>
            <person name="Keightley P.D."/>
            <person name="Kheradpour P."/>
            <person name="Kirkness E.F."/>
            <person name="Koerich L.B."/>
            <person name="Kristiansen K."/>
            <person name="Kudrna D."/>
            <person name="Kulathinal R.J."/>
            <person name="Kumar S."/>
            <person name="Kwok R."/>
            <person name="Lander E."/>
            <person name="Langley C.H."/>
            <person name="Lapoint R."/>
            <person name="Lazzaro B.P."/>
            <person name="Lee S.J."/>
            <person name="Levesque L."/>
            <person name="Li R."/>
            <person name="Lin C.F."/>
            <person name="Lin M.F."/>
            <person name="Lindblad-Toh K."/>
            <person name="Llopart A."/>
            <person name="Long M."/>
            <person name="Low L."/>
            <person name="Lozovsky E."/>
            <person name="Lu J."/>
            <person name="Luo M."/>
            <person name="Machado C.A."/>
            <person name="Makalowski W."/>
            <person name="Marzo M."/>
            <person name="Matsuda M."/>
            <person name="Matzkin L."/>
            <person name="McAllister B."/>
            <person name="McBride C.S."/>
            <person name="McKernan B."/>
            <person name="McKernan K."/>
            <person name="Mendez-Lago M."/>
            <person name="Minx P."/>
            <person name="Mollenhauer M.U."/>
            <person name="Montooth K."/>
            <person name="Mount S.M."/>
            <person name="Mu X."/>
            <person name="Myers E."/>
            <person name="Negre B."/>
            <person name="Newfeld S."/>
            <person name="Nielsen R."/>
            <person name="Noor M.A."/>
            <person name="O'Grady P."/>
            <person name="Pachter L."/>
            <person name="Papaceit M."/>
            <person name="Parisi M.J."/>
            <person name="Parisi M."/>
            <person name="Parts L."/>
            <person name="Pedersen J.S."/>
            <person name="Pesole G."/>
            <person name="Phillippy A.M."/>
            <person name="Ponting C.P."/>
            <person name="Pop M."/>
            <person name="Porcelli D."/>
            <person name="Powell J.R."/>
            <person name="Prohaska S."/>
            <person name="Pruitt K."/>
            <person name="Puig M."/>
            <person name="Quesneville H."/>
            <person name="Ram K.R."/>
            <person name="Rand D."/>
            <person name="Rasmussen M.D."/>
            <person name="Reed L.K."/>
            <person name="Reenan R."/>
            <person name="Reily A."/>
            <person name="Remington K.A."/>
            <person name="Rieger T.T."/>
            <person name="Ritchie M.G."/>
            <person name="Robin C."/>
            <person name="Rogers Y.H."/>
            <person name="Rohde C."/>
            <person name="Rozas J."/>
            <person name="Rubenfield M.J."/>
            <person name="Ruiz A."/>
            <person name="Russo S."/>
            <person name="Salzberg S.L."/>
            <person name="Sanchez-Gracia A."/>
            <person name="Saranga D.J."/>
            <person name="Sato H."/>
            <person name="Schaeffer S.W."/>
            <person name="Schatz M.C."/>
            <person name="Schlenke T."/>
            <person name="Schwartz R."/>
            <person name="Segarra C."/>
            <person name="Singh R.S."/>
            <person name="Sirot L."/>
            <person name="Sirota M."/>
            <person name="Sisneros N.B."/>
            <person name="Smith C.D."/>
            <person name="Smith T.F."/>
            <person name="Spieth J."/>
            <person name="Stage D.E."/>
            <person name="Stark A."/>
            <person name="Stephan W."/>
            <person name="Strausberg R.L."/>
            <person name="Strempel S."/>
            <person name="Sturgill D."/>
            <person name="Sutton G."/>
            <person name="Sutton G.G."/>
            <person name="Tao W."/>
            <person name="Teichmann S."/>
            <person name="Tobari Y.N."/>
            <person name="Tomimura Y."/>
            <person name="Tsolas J.M."/>
            <person name="Valente V.L."/>
            <person name="Venter E."/>
            <person name="Venter J.C."/>
            <person name="Vicario S."/>
            <person name="Vieira F.G."/>
            <person name="Vilella A.J."/>
            <person name="Villasante A."/>
            <person name="Walenz B."/>
            <person name="Wang J."/>
            <person name="Wasserman M."/>
            <person name="Watts T."/>
            <person name="Wilson D."/>
            <person name="Wilson R.K."/>
            <person name="Wing R.A."/>
            <person name="Wolfner M.F."/>
            <person name="Wong A."/>
            <person name="Wong G.K."/>
            <person name="Wu C.I."/>
            <person name="Wu G."/>
            <person name="Yamamoto D."/>
            <person name="Yang H.P."/>
            <person name="Yang S.P."/>
            <person name="Yorke J.A."/>
            <person name="Yoshida K."/>
            <person name="Zdobnov E."/>
            <person name="Zhang P."/>
            <person name="Zhang Y."/>
            <person name="Zimin A.V."/>
            <person name="Baldwin J."/>
            <person name="Abdouelleil A."/>
            <person name="Abdulkadir J."/>
            <person name="Abebe A."/>
            <person name="Abera B."/>
            <person name="Abreu J."/>
            <person name="Acer S.C."/>
            <person name="Aftuck L."/>
            <person name="Alexander A."/>
            <person name="An P."/>
            <person name="Anderson E."/>
            <person name="Anderson S."/>
            <person name="Arachi H."/>
            <person name="Azer M."/>
            <person name="Bachantsang P."/>
            <person name="Barry A."/>
            <person name="Bayul T."/>
            <person name="Berlin A."/>
            <person name="Bessette D."/>
            <person name="Bloom T."/>
            <person name="Blye J."/>
            <person name="Boguslavskiy L."/>
            <person name="Bonnet C."/>
            <person name="Boukhgalter B."/>
            <person name="Bourzgui I."/>
            <person name="Brown A."/>
            <person name="Cahill P."/>
            <person name="Channer S."/>
            <person name="Cheshatsang Y."/>
            <person name="Chuda L."/>
            <person name="Citroen M."/>
            <person name="Collymore A."/>
            <person name="Cooke P."/>
            <person name="Costello M."/>
            <person name="D'Aco K."/>
            <person name="Daza R."/>
            <person name="De Haan G."/>
            <person name="DeGray S."/>
            <person name="DeMaso C."/>
            <person name="Dhargay N."/>
            <person name="Dooley K."/>
            <person name="Dooley E."/>
            <person name="Doricent M."/>
            <person name="Dorje P."/>
            <person name="Dorjee K."/>
            <person name="Dupes A."/>
            <person name="Elong R."/>
            <person name="Falk J."/>
            <person name="Farina A."/>
            <person name="Faro S."/>
            <person name="Ferguson D."/>
            <person name="Fisher S."/>
            <person name="Foley C.D."/>
            <person name="Franke A."/>
            <person name="Friedrich D."/>
            <person name="Gadbois L."/>
            <person name="Gearin G."/>
            <person name="Gearin C.R."/>
            <person name="Giannoukos G."/>
            <person name="Goode T."/>
            <person name="Graham J."/>
            <person name="Grandbois E."/>
            <person name="Grewal S."/>
            <person name="Gyaltsen K."/>
            <person name="Hafez N."/>
            <person name="Hagos B."/>
            <person name="Hall J."/>
            <person name="Henson C."/>
            <person name="Hollinger A."/>
            <person name="Honan T."/>
            <person name="Huard M.D."/>
            <person name="Hughes L."/>
            <person name="Hurhula B."/>
            <person name="Husby M.E."/>
            <person name="Kamat A."/>
            <person name="Kanga B."/>
            <person name="Kashin S."/>
            <person name="Khazanovich D."/>
            <person name="Kisner P."/>
            <person name="Lance K."/>
            <person name="Lara M."/>
            <person name="Lee W."/>
            <person name="Lennon N."/>
            <person name="Letendre F."/>
            <person name="LeVine R."/>
            <person name="Lipovsky A."/>
            <person name="Liu X."/>
            <person name="Liu J."/>
            <person name="Liu S."/>
            <person name="Lokyitsang T."/>
            <person name="Lokyitsang Y."/>
            <person name="Lubonja R."/>
            <person name="Lui A."/>
            <person name="MacDonald P."/>
            <person name="Magnisalis V."/>
            <person name="Maru K."/>
            <person name="Matthews C."/>
            <person name="McCusker W."/>
            <person name="McDonough S."/>
            <person name="Mehta T."/>
            <person name="Meldrim J."/>
            <person name="Meneus L."/>
            <person name="Mihai O."/>
            <person name="Mihalev A."/>
            <person name="Mihova T."/>
            <person name="Mittelman R."/>
            <person name="Mlenga V."/>
            <person name="Montmayeur A."/>
            <person name="Mulrain L."/>
            <person name="Navidi A."/>
            <person name="Naylor J."/>
            <person name="Negash T."/>
            <person name="Nguyen T."/>
            <person name="Nguyen N."/>
            <person name="Nicol R."/>
            <person name="Norbu C."/>
            <person name="Norbu N."/>
            <person name="Novod N."/>
            <person name="O'Neill B."/>
            <person name="Osman S."/>
            <person name="Markiewicz E."/>
            <person name="Oyono O.L."/>
            <person name="Patti C."/>
            <person name="Phunkhang P."/>
            <person name="Pierre F."/>
            <person name="Priest M."/>
            <person name="Raghuraman S."/>
            <person name="Rege F."/>
            <person name="Reyes R."/>
            <person name="Rise C."/>
            <person name="Rogov P."/>
            <person name="Ross K."/>
            <person name="Ryan E."/>
            <person name="Settipalli S."/>
            <person name="Shea T."/>
            <person name="Sherpa N."/>
            <person name="Shi L."/>
            <person name="Shih D."/>
            <person name="Sparrow T."/>
            <person name="Spaulding J."/>
            <person name="Stalker J."/>
            <person name="Stange-Thomann N."/>
            <person name="Stavropoulos S."/>
            <person name="Stone C."/>
            <person name="Strader C."/>
            <person name="Tesfaye S."/>
            <person name="Thomson T."/>
            <person name="Thoulutsang Y."/>
            <person name="Thoulutsang D."/>
            <person name="Topham K."/>
            <person name="Topping I."/>
            <person name="Tsamla T."/>
            <person name="Vassiliev H."/>
            <person name="Vo A."/>
            <person name="Wangchuk T."/>
            <person name="Wangdi T."/>
            <person name="Weiand M."/>
            <person name="Wilkinson J."/>
            <person name="Wilson A."/>
            <person name="Yadav S."/>
            <person name="Young G."/>
            <person name="Yu Q."/>
            <person name="Zembek L."/>
            <person name="Zhong D."/>
            <person name="Zimmer A."/>
            <person name="Zwirko Z."/>
            <person name="Jaffe D.B."/>
            <person name="Alvarez P."/>
            <person name="Brockman W."/>
            <person name="Butler J."/>
            <person name="Chin C."/>
            <person name="Gnerre S."/>
            <person name="Grabherr M."/>
            <person name="Kleber M."/>
            <person name="Mauceli E."/>
            <person name="MacCallum I."/>
        </authorList>
    </citation>
    <scope>NUCLEOTIDE SEQUENCE [LARGE SCALE GENOMIC DNA]</scope>
    <source>
        <strain evidence="13">Tucson 14030-0811.24</strain>
    </source>
</reference>
<evidence type="ECO:0000256" key="6">
    <source>
        <dbReference type="ARBA" id="ARBA00022825"/>
    </source>
</evidence>
<evidence type="ECO:0000256" key="4">
    <source>
        <dbReference type="ARBA" id="ARBA00022729"/>
    </source>
</evidence>
<keyword evidence="7" id="KW-0865">Zymogen</keyword>
<organism evidence="12 13">
    <name type="scientific">Drosophila willistoni</name>
    <name type="common">Fruit fly</name>
    <dbReference type="NCBI Taxonomy" id="7260"/>
    <lineage>
        <taxon>Eukaryota</taxon>
        <taxon>Metazoa</taxon>
        <taxon>Ecdysozoa</taxon>
        <taxon>Arthropoda</taxon>
        <taxon>Hexapoda</taxon>
        <taxon>Insecta</taxon>
        <taxon>Pterygota</taxon>
        <taxon>Neoptera</taxon>
        <taxon>Endopterygota</taxon>
        <taxon>Diptera</taxon>
        <taxon>Brachycera</taxon>
        <taxon>Muscomorpha</taxon>
        <taxon>Ephydroidea</taxon>
        <taxon>Drosophilidae</taxon>
        <taxon>Drosophila</taxon>
        <taxon>Sophophora</taxon>
    </lineage>
</organism>
<evidence type="ECO:0000256" key="2">
    <source>
        <dbReference type="ARBA" id="ARBA00007664"/>
    </source>
</evidence>
<dbReference type="STRING" id="7260.A0A0Q9WNI4"/>
<dbReference type="InParanoid" id="A0A0Q9WNI4"/>
<dbReference type="PRINTS" id="PR00722">
    <property type="entry name" value="CHYMOTRYPSIN"/>
</dbReference>
<proteinExistence type="inferred from homology"/>
<name>A0A0Q9WNI4_DROWI</name>
<dbReference type="PANTHER" id="PTHR24276:SF91">
    <property type="entry name" value="AT26814P-RELATED"/>
    <property type="match status" value="1"/>
</dbReference>
<gene>
    <name evidence="12" type="primary">Dwil\GK27814</name>
    <name evidence="12" type="ORF">Dwil_GK27814</name>
</gene>
<dbReference type="CDD" id="cd00190">
    <property type="entry name" value="Tryp_SPc"/>
    <property type="match status" value="1"/>
</dbReference>
<evidence type="ECO:0000256" key="10">
    <source>
        <dbReference type="ARBA" id="ARBA00038868"/>
    </source>
</evidence>
<evidence type="ECO:0000256" key="9">
    <source>
        <dbReference type="ARBA" id="ARBA00036320"/>
    </source>
</evidence>
<keyword evidence="6" id="KW-0720">Serine protease</keyword>
<dbReference type="Proteomes" id="UP000007798">
    <property type="component" value="Unassembled WGS sequence"/>
</dbReference>
<comment type="catalytic activity">
    <reaction evidence="9">
        <text>Preferential cleavage: Arg-|-Xaa, Lys-|-Xaa.</text>
        <dbReference type="EC" id="3.4.21.4"/>
    </reaction>
</comment>
<dbReference type="InterPro" id="IPR050430">
    <property type="entry name" value="Peptidase_S1"/>
</dbReference>
<dbReference type="GO" id="GO:0005576">
    <property type="term" value="C:extracellular region"/>
    <property type="evidence" value="ECO:0007669"/>
    <property type="project" value="UniProtKB-SubCell"/>
</dbReference>
<keyword evidence="3" id="KW-0645">Protease</keyword>
<dbReference type="PROSITE" id="PS50240">
    <property type="entry name" value="TRYPSIN_DOM"/>
    <property type="match status" value="1"/>
</dbReference>
<dbReference type="InterPro" id="IPR001254">
    <property type="entry name" value="Trypsin_dom"/>
</dbReference>
<evidence type="ECO:0000256" key="1">
    <source>
        <dbReference type="ARBA" id="ARBA00004239"/>
    </source>
</evidence>
<dbReference type="EMBL" id="CH963719">
    <property type="protein sequence ID" value="KRF97481.1"/>
    <property type="molecule type" value="Genomic_DNA"/>
</dbReference>
<dbReference type="PANTHER" id="PTHR24276">
    <property type="entry name" value="POLYSERASE-RELATED"/>
    <property type="match status" value="1"/>
</dbReference>
<keyword evidence="5" id="KW-0378">Hydrolase</keyword>